<dbReference type="STRING" id="796925.A0A137NVD7"/>
<feature type="region of interest" description="Disordered" evidence="2">
    <location>
        <begin position="37"/>
        <end position="58"/>
    </location>
</feature>
<protein>
    <recommendedName>
        <fullName evidence="3">Ubiquinol-cytochrome c chaperone domain-containing protein</fullName>
    </recommendedName>
</protein>
<dbReference type="EMBL" id="KQ964691">
    <property type="protein sequence ID" value="KXN66770.1"/>
    <property type="molecule type" value="Genomic_DNA"/>
</dbReference>
<accession>A0A137NVD7</accession>
<feature type="domain" description="Ubiquinol-cytochrome c chaperone" evidence="3">
    <location>
        <begin position="106"/>
        <end position="246"/>
    </location>
</feature>
<dbReference type="OrthoDB" id="10253878at2759"/>
<dbReference type="InterPro" id="IPR021150">
    <property type="entry name" value="Ubiq_cyt_c_chap"/>
</dbReference>
<name>A0A137NVD7_CONC2</name>
<organism evidence="4 5">
    <name type="scientific">Conidiobolus coronatus (strain ATCC 28846 / CBS 209.66 / NRRL 28638)</name>
    <name type="common">Delacroixia coronata</name>
    <dbReference type="NCBI Taxonomy" id="796925"/>
    <lineage>
        <taxon>Eukaryota</taxon>
        <taxon>Fungi</taxon>
        <taxon>Fungi incertae sedis</taxon>
        <taxon>Zoopagomycota</taxon>
        <taxon>Entomophthoromycotina</taxon>
        <taxon>Entomophthoromycetes</taxon>
        <taxon>Entomophthorales</taxon>
        <taxon>Ancylistaceae</taxon>
        <taxon>Conidiobolus</taxon>
    </lineage>
</organism>
<evidence type="ECO:0000256" key="1">
    <source>
        <dbReference type="ARBA" id="ARBA00006407"/>
    </source>
</evidence>
<dbReference type="PANTHER" id="PTHR12184:SF1">
    <property type="entry name" value="UBIQUINOL-CYTOCHROME-C REDUCTASE COMPLEX ASSEMBLY FACTOR 1"/>
    <property type="match status" value="1"/>
</dbReference>
<evidence type="ECO:0000313" key="5">
    <source>
        <dbReference type="Proteomes" id="UP000070444"/>
    </source>
</evidence>
<dbReference type="GO" id="GO:0005739">
    <property type="term" value="C:mitochondrion"/>
    <property type="evidence" value="ECO:0007669"/>
    <property type="project" value="TreeGrafter"/>
</dbReference>
<dbReference type="GO" id="GO:0034551">
    <property type="term" value="P:mitochondrial respiratory chain complex III assembly"/>
    <property type="evidence" value="ECO:0007669"/>
    <property type="project" value="TreeGrafter"/>
</dbReference>
<feature type="compositionally biased region" description="Low complexity" evidence="2">
    <location>
        <begin position="37"/>
        <end position="49"/>
    </location>
</feature>
<proteinExistence type="inferred from homology"/>
<evidence type="ECO:0000313" key="4">
    <source>
        <dbReference type="EMBL" id="KXN66770.1"/>
    </source>
</evidence>
<dbReference type="InterPro" id="IPR007129">
    <property type="entry name" value="Ubiqinol_cyt_c_chaperone_CPB3"/>
</dbReference>
<reference evidence="4 5" key="1">
    <citation type="journal article" date="2015" name="Genome Biol. Evol.">
        <title>Phylogenomic analyses indicate that early fungi evolved digesting cell walls of algal ancestors of land plants.</title>
        <authorList>
            <person name="Chang Y."/>
            <person name="Wang S."/>
            <person name="Sekimoto S."/>
            <person name="Aerts A.L."/>
            <person name="Choi C."/>
            <person name="Clum A."/>
            <person name="LaButti K.M."/>
            <person name="Lindquist E.A."/>
            <person name="Yee Ngan C."/>
            <person name="Ohm R.A."/>
            <person name="Salamov A.A."/>
            <person name="Grigoriev I.V."/>
            <person name="Spatafora J.W."/>
            <person name="Berbee M.L."/>
        </authorList>
    </citation>
    <scope>NUCLEOTIDE SEQUENCE [LARGE SCALE GENOMIC DNA]</scope>
    <source>
        <strain evidence="4 5">NRRL 28638</strain>
    </source>
</reference>
<gene>
    <name evidence="4" type="ORF">CONCODRAFT_80399</name>
</gene>
<dbReference type="AlphaFoldDB" id="A0A137NVD7"/>
<comment type="similarity">
    <text evidence="1">Belongs to the CBP3 family.</text>
</comment>
<evidence type="ECO:0000259" key="3">
    <source>
        <dbReference type="Pfam" id="PF03981"/>
    </source>
</evidence>
<dbReference type="PANTHER" id="PTHR12184">
    <property type="entry name" value="UBIQUINOL-CYTOCHROME C REDUCTASE COMPLEX ASSEMBLY FACTOR 1 FAMILY MEMBER"/>
    <property type="match status" value="1"/>
</dbReference>
<keyword evidence="5" id="KW-1185">Reference proteome</keyword>
<evidence type="ECO:0000256" key="2">
    <source>
        <dbReference type="SAM" id="MobiDB-lite"/>
    </source>
</evidence>
<sequence>MRTVLYQSLKCNLKNLNKNLVSGQRVAPSALSSIRYQSTSSNNETSQTQKAEETKAEGENKHTFMERLVMSLKLDKIPQAVLNRQCFPIFETCSEIYKRDKEFYTETLNMPDNFQTWVSVTQLHIWLTIVRLRMENDGQKVNQYLVNVFFHLLEEKIRETGISSDRIIKNSIKDFIVGFRGSTIAFDEGMCKDDAVLAAALWRNMLSTVKGDQIDTGLAYLVRYVRMQLKYVESIPSDQLKKGDLQFPKPEAIL</sequence>
<dbReference type="Pfam" id="PF03981">
    <property type="entry name" value="Ubiq_cyt_C_chap"/>
    <property type="match status" value="1"/>
</dbReference>
<dbReference type="Proteomes" id="UP000070444">
    <property type="component" value="Unassembled WGS sequence"/>
</dbReference>